<dbReference type="SUPFAM" id="SSF52172">
    <property type="entry name" value="CheY-like"/>
    <property type="match status" value="1"/>
</dbReference>
<feature type="modified residue" description="4-aspartylphosphate" evidence="1">
    <location>
        <position position="64"/>
    </location>
</feature>
<dbReference type="InterPro" id="IPR001789">
    <property type="entry name" value="Sig_transdc_resp-reg_receiver"/>
</dbReference>
<dbReference type="PROSITE" id="PS50110">
    <property type="entry name" value="RESPONSE_REGULATORY"/>
    <property type="match status" value="1"/>
</dbReference>
<accession>A0ABZ0WD03</accession>
<dbReference type="PANTHER" id="PTHR43228:SF1">
    <property type="entry name" value="TWO-COMPONENT RESPONSE REGULATOR ARR22"/>
    <property type="match status" value="1"/>
</dbReference>
<proteinExistence type="predicted"/>
<keyword evidence="4" id="KW-1185">Reference proteome</keyword>
<gene>
    <name evidence="3" type="ORF">U0035_07905</name>
</gene>
<dbReference type="Proteomes" id="UP001325680">
    <property type="component" value="Chromosome"/>
</dbReference>
<dbReference type="InterPro" id="IPR052048">
    <property type="entry name" value="ST_Response_Regulator"/>
</dbReference>
<evidence type="ECO:0000313" key="4">
    <source>
        <dbReference type="Proteomes" id="UP001325680"/>
    </source>
</evidence>
<dbReference type="SMART" id="SM00448">
    <property type="entry name" value="REC"/>
    <property type="match status" value="1"/>
</dbReference>
<name>A0ABZ0WD03_9BACT</name>
<evidence type="ECO:0000313" key="3">
    <source>
        <dbReference type="EMBL" id="WQD40067.1"/>
    </source>
</evidence>
<keyword evidence="1" id="KW-0597">Phosphoprotein</keyword>
<dbReference type="InterPro" id="IPR011006">
    <property type="entry name" value="CheY-like_superfamily"/>
</dbReference>
<reference evidence="3 4" key="1">
    <citation type="submission" date="2023-12" db="EMBL/GenBank/DDBJ databases">
        <title>Genome sequencing and assembly of bacterial species from a model synthetic community.</title>
        <authorList>
            <person name="Hogle S.L."/>
        </authorList>
    </citation>
    <scope>NUCLEOTIDE SEQUENCE [LARGE SCALE GENOMIC DNA]</scope>
    <source>
        <strain evidence="3 4">HAMBI_3031</strain>
    </source>
</reference>
<protein>
    <submittedName>
        <fullName evidence="3">Response regulator</fullName>
    </submittedName>
</protein>
<dbReference type="PANTHER" id="PTHR43228">
    <property type="entry name" value="TWO-COMPONENT RESPONSE REGULATOR"/>
    <property type="match status" value="1"/>
</dbReference>
<organism evidence="3 4">
    <name type="scientific">Niabella yanshanensis</name>
    <dbReference type="NCBI Taxonomy" id="577386"/>
    <lineage>
        <taxon>Bacteria</taxon>
        <taxon>Pseudomonadati</taxon>
        <taxon>Bacteroidota</taxon>
        <taxon>Chitinophagia</taxon>
        <taxon>Chitinophagales</taxon>
        <taxon>Chitinophagaceae</taxon>
        <taxon>Niabella</taxon>
    </lineage>
</organism>
<feature type="domain" description="Response regulatory" evidence="2">
    <location>
        <begin position="6"/>
        <end position="133"/>
    </location>
</feature>
<dbReference type="Gene3D" id="3.40.50.2300">
    <property type="match status" value="1"/>
</dbReference>
<dbReference type="EMBL" id="CP139960">
    <property type="protein sequence ID" value="WQD40067.1"/>
    <property type="molecule type" value="Genomic_DNA"/>
</dbReference>
<dbReference type="RefSeq" id="WP_114789457.1">
    <property type="nucleotide sequence ID" value="NZ_CP139960.1"/>
</dbReference>
<dbReference type="Pfam" id="PF00072">
    <property type="entry name" value="Response_reg"/>
    <property type="match status" value="1"/>
</dbReference>
<evidence type="ECO:0000256" key="1">
    <source>
        <dbReference type="PROSITE-ProRule" id="PRU00169"/>
    </source>
</evidence>
<sequence length="133" mass="15097">MTKRKNVLVVDDDPVFKLIARKLFERSGDFFEVTFAENGLEAIELLRAMIDEKLKSIPDIILLDIEMPIMNGWGFMEEFVKLPEEATQDISVYTVSSSIAQEDKNRTASYPQIKAYITKPLTVDIIRSIAGIP</sequence>
<evidence type="ECO:0000259" key="2">
    <source>
        <dbReference type="PROSITE" id="PS50110"/>
    </source>
</evidence>